<dbReference type="Proteomes" id="UP000276888">
    <property type="component" value="Chromosome"/>
</dbReference>
<accession>A0A3Q9IXX9</accession>
<feature type="domain" description="AB hydrolase-1" evidence="1">
    <location>
        <begin position="38"/>
        <end position="136"/>
    </location>
</feature>
<evidence type="ECO:0000313" key="4">
    <source>
        <dbReference type="Proteomes" id="UP000276888"/>
    </source>
</evidence>
<dbReference type="KEGG" id="mlv:CVS47_00168"/>
<dbReference type="InterPro" id="IPR000073">
    <property type="entry name" value="AB_hydrolase_1"/>
</dbReference>
<gene>
    <name evidence="3" type="primary">bpoA2_1</name>
    <name evidence="3" type="ORF">CVS47_00168</name>
</gene>
<dbReference type="EMBL" id="CP031423">
    <property type="protein sequence ID" value="AZS35576.1"/>
    <property type="molecule type" value="Genomic_DNA"/>
</dbReference>
<evidence type="ECO:0000259" key="1">
    <source>
        <dbReference type="Pfam" id="PF00561"/>
    </source>
</evidence>
<dbReference type="InterPro" id="IPR050228">
    <property type="entry name" value="Carboxylesterase_BioH"/>
</dbReference>
<evidence type="ECO:0000259" key="2">
    <source>
        <dbReference type="Pfam" id="PF08386"/>
    </source>
</evidence>
<dbReference type="PANTHER" id="PTHR43194">
    <property type="entry name" value="HYDROLASE ALPHA/BETA FOLD FAMILY"/>
    <property type="match status" value="1"/>
</dbReference>
<dbReference type="RefSeq" id="WP_127094382.1">
    <property type="nucleotide sequence ID" value="NZ_CP031423.1"/>
</dbReference>
<dbReference type="InterPro" id="IPR029058">
    <property type="entry name" value="AB_hydrolase_fold"/>
</dbReference>
<dbReference type="SUPFAM" id="SSF53474">
    <property type="entry name" value="alpha/beta-Hydrolases"/>
    <property type="match status" value="1"/>
</dbReference>
<protein>
    <submittedName>
        <fullName evidence="3">Non-hem bromoperoxidase BPO-A2</fullName>
        <ecNumber evidence="3">1.11.1.-</ecNumber>
    </submittedName>
</protein>
<dbReference type="Pfam" id="PF00561">
    <property type="entry name" value="Abhydrolase_1"/>
    <property type="match status" value="1"/>
</dbReference>
<dbReference type="EC" id="1.11.1.-" evidence="3"/>
<proteinExistence type="predicted"/>
<sequence length="263" mass="28321">MPRPSVHVRPLLRSWFVDDLQLRTRTSTGAVGSARTYVLIHGIGMSHRYLMRLHGELAASGATVHTFDLPGFGGLPKPGHDLDAGDMADALATVLDRLDVGAAVLVGQSMGTQWAAELAAHRPDLAAAVVLIGPVSDERHRSFAGQAVALAVDTLRESPDANLLVFTDYLRCGIPWYLVQLRHMLTYRLEETVSRIEAPVLVLRGGRDPIAGVEWSRRLRDRARRGSLVSVPGHAHNAQHSAPRAVAAAIEAFAAAQSAMATT</sequence>
<dbReference type="Pfam" id="PF08386">
    <property type="entry name" value="Abhydrolase_4"/>
    <property type="match status" value="1"/>
</dbReference>
<dbReference type="OrthoDB" id="9769541at2"/>
<feature type="domain" description="Peptidase S33 tripeptidyl aminopeptidase-like C-terminal" evidence="2">
    <location>
        <begin position="195"/>
        <end position="253"/>
    </location>
</feature>
<dbReference type="GO" id="GO:0004601">
    <property type="term" value="F:peroxidase activity"/>
    <property type="evidence" value="ECO:0007669"/>
    <property type="project" value="UniProtKB-KW"/>
</dbReference>
<organism evidence="3 4">
    <name type="scientific">Microbacterium lemovicicum</name>
    <dbReference type="NCBI Taxonomy" id="1072463"/>
    <lineage>
        <taxon>Bacteria</taxon>
        <taxon>Bacillati</taxon>
        <taxon>Actinomycetota</taxon>
        <taxon>Actinomycetes</taxon>
        <taxon>Micrococcales</taxon>
        <taxon>Microbacteriaceae</taxon>
        <taxon>Microbacterium</taxon>
    </lineage>
</organism>
<dbReference type="Gene3D" id="3.40.50.1820">
    <property type="entry name" value="alpha/beta hydrolase"/>
    <property type="match status" value="1"/>
</dbReference>
<dbReference type="InterPro" id="IPR013595">
    <property type="entry name" value="Pept_S33_TAP-like_C"/>
</dbReference>
<name>A0A3Q9IXX9_9MICO</name>
<evidence type="ECO:0000313" key="3">
    <source>
        <dbReference type="EMBL" id="AZS35576.1"/>
    </source>
</evidence>
<dbReference type="PANTHER" id="PTHR43194:SF5">
    <property type="entry name" value="PIMELOYL-[ACYL-CARRIER PROTEIN] METHYL ESTER ESTERASE"/>
    <property type="match status" value="1"/>
</dbReference>
<keyword evidence="3" id="KW-0575">Peroxidase</keyword>
<keyword evidence="3" id="KW-0560">Oxidoreductase</keyword>
<reference evidence="3 4" key="1">
    <citation type="submission" date="2018-08" db="EMBL/GenBank/DDBJ databases">
        <title>Microbacterium lemovicicum sp. nov., a bacterium isolated from a natural uranium-rich soil.</title>
        <authorList>
            <person name="ORTET P."/>
        </authorList>
    </citation>
    <scope>NUCLEOTIDE SEQUENCE [LARGE SCALE GENOMIC DNA]</scope>
    <source>
        <strain evidence="3 4">Viu22</strain>
    </source>
</reference>
<dbReference type="AlphaFoldDB" id="A0A3Q9IXX9"/>
<keyword evidence="4" id="KW-1185">Reference proteome</keyword>